<feature type="DNA-binding region" description="Homeobox" evidence="7">
    <location>
        <begin position="255"/>
        <end position="314"/>
    </location>
</feature>
<dbReference type="GO" id="GO:0000981">
    <property type="term" value="F:DNA-binding transcription factor activity, RNA polymerase II-specific"/>
    <property type="evidence" value="ECO:0007669"/>
    <property type="project" value="TreeGrafter"/>
</dbReference>
<keyword evidence="4 7" id="KW-0238">DNA-binding</keyword>
<feature type="compositionally biased region" description="Polar residues" evidence="9">
    <location>
        <begin position="56"/>
        <end position="73"/>
    </location>
</feature>
<keyword evidence="11" id="KW-1185">Reference proteome</keyword>
<dbReference type="AlphaFoldDB" id="A0A915DBE6"/>
<dbReference type="PROSITE" id="PS50071">
    <property type="entry name" value="HOMEOBOX_2"/>
    <property type="match status" value="1"/>
</dbReference>
<evidence type="ECO:0000256" key="1">
    <source>
        <dbReference type="ARBA" id="ARBA00004123"/>
    </source>
</evidence>
<sequence>MHSSTIDLQKFWSKLLNNNNNNRQSCTKQGITGITKDKVRTSRVVMKEQKQEDSSGSKNKQQSESPVSRQSELVNDPRPASSTPASRPHSEKSSECNPPTIANPPTPTENGSHLQLYLQKFFQMMTSQRAENGVASSAAAHQIVNTCEKLEEANEVEHLARFLFSLPPATALKLNQSESILRAWALVYFHTGNYKELYNILESHKFTHAAHTKLQAMWQEAHYQEAEKMRGRPLGPVDKYRVRKKYPLPTTIWDGEQKTHCFKERTRTLLREHYLRDPYPNPSKKKELAAETKLTPMQVGNWFKNRRQRDRAAAQKNKSNGFLLEMHMDFEQQPSSSLLASPSTDSEEGNPRDLSCSASNHLLADQSSAAERCSTKVSSAEEYANMARNGLAFANMANMARMSGMVHPLFLGQMPGQDAIGNPLAAAVAANGIPSNPMQLLMHQLIAQQSMQQLLHHQQQQLNQQQPLVNTFSSVSPSFTTTTSKTSTNGAAVKKTNCPLMKY</sequence>
<evidence type="ECO:0000259" key="10">
    <source>
        <dbReference type="PROSITE" id="PS50071"/>
    </source>
</evidence>
<dbReference type="SUPFAM" id="SSF46689">
    <property type="entry name" value="Homeodomain-like"/>
    <property type="match status" value="1"/>
</dbReference>
<dbReference type="Pfam" id="PF00046">
    <property type="entry name" value="Homeodomain"/>
    <property type="match status" value="1"/>
</dbReference>
<organism evidence="11 12">
    <name type="scientific">Ditylenchus dipsaci</name>
    <dbReference type="NCBI Taxonomy" id="166011"/>
    <lineage>
        <taxon>Eukaryota</taxon>
        <taxon>Metazoa</taxon>
        <taxon>Ecdysozoa</taxon>
        <taxon>Nematoda</taxon>
        <taxon>Chromadorea</taxon>
        <taxon>Rhabditida</taxon>
        <taxon>Tylenchina</taxon>
        <taxon>Tylenchomorpha</taxon>
        <taxon>Sphaerularioidea</taxon>
        <taxon>Anguinidae</taxon>
        <taxon>Anguininae</taxon>
        <taxon>Ditylenchus</taxon>
    </lineage>
</organism>
<evidence type="ECO:0000256" key="8">
    <source>
        <dbReference type="RuleBase" id="RU000682"/>
    </source>
</evidence>
<dbReference type="FunFam" id="1.10.10.60:FF:000046">
    <property type="entry name" value="SIX homeobox 3"/>
    <property type="match status" value="1"/>
</dbReference>
<evidence type="ECO:0000256" key="4">
    <source>
        <dbReference type="ARBA" id="ARBA00023125"/>
    </source>
</evidence>
<dbReference type="CDD" id="cd00086">
    <property type="entry name" value="homeodomain"/>
    <property type="match status" value="1"/>
</dbReference>
<protein>
    <submittedName>
        <fullName evidence="12">Homeobox domain-containing protein</fullName>
    </submittedName>
</protein>
<keyword evidence="6 7" id="KW-0539">Nucleus</keyword>
<feature type="region of interest" description="Disordered" evidence="9">
    <location>
        <begin position="19"/>
        <end position="112"/>
    </location>
</feature>
<keyword evidence="3" id="KW-0217">Developmental protein</keyword>
<proteinExistence type="inferred from homology"/>
<evidence type="ECO:0000313" key="11">
    <source>
        <dbReference type="Proteomes" id="UP000887574"/>
    </source>
</evidence>
<dbReference type="Gene3D" id="1.10.10.60">
    <property type="entry name" value="Homeodomain-like"/>
    <property type="match status" value="1"/>
</dbReference>
<evidence type="ECO:0000256" key="6">
    <source>
        <dbReference type="ARBA" id="ARBA00023242"/>
    </source>
</evidence>
<feature type="compositionally biased region" description="Polar residues" evidence="9">
    <location>
        <begin position="23"/>
        <end position="32"/>
    </location>
</feature>
<dbReference type="InterPro" id="IPR009057">
    <property type="entry name" value="Homeodomain-like_sf"/>
</dbReference>
<dbReference type="GO" id="GO:0005634">
    <property type="term" value="C:nucleus"/>
    <property type="evidence" value="ECO:0007669"/>
    <property type="project" value="UniProtKB-SubCell"/>
</dbReference>
<dbReference type="Proteomes" id="UP000887574">
    <property type="component" value="Unplaced"/>
</dbReference>
<evidence type="ECO:0000256" key="5">
    <source>
        <dbReference type="ARBA" id="ARBA00023155"/>
    </source>
</evidence>
<dbReference type="InterPro" id="IPR001356">
    <property type="entry name" value="HD"/>
</dbReference>
<dbReference type="WBParaSite" id="jg17459">
    <property type="protein sequence ID" value="jg17459"/>
    <property type="gene ID" value="jg17459"/>
</dbReference>
<dbReference type="PANTHER" id="PTHR10390:SF33">
    <property type="entry name" value="PROTEIN OPTIX"/>
    <property type="match status" value="1"/>
</dbReference>
<evidence type="ECO:0000256" key="3">
    <source>
        <dbReference type="ARBA" id="ARBA00022473"/>
    </source>
</evidence>
<feature type="domain" description="Homeobox" evidence="10">
    <location>
        <begin position="253"/>
        <end position="313"/>
    </location>
</feature>
<evidence type="ECO:0000256" key="7">
    <source>
        <dbReference type="PROSITE-ProRule" id="PRU00108"/>
    </source>
</evidence>
<feature type="compositionally biased region" description="Low complexity" evidence="9">
    <location>
        <begin position="333"/>
        <end position="343"/>
    </location>
</feature>
<feature type="compositionally biased region" description="Low complexity" evidence="9">
    <location>
        <begin position="77"/>
        <end position="87"/>
    </location>
</feature>
<dbReference type="InterPro" id="IPR031701">
    <property type="entry name" value="SIX1_SD"/>
</dbReference>
<accession>A0A915DBE6</accession>
<evidence type="ECO:0000313" key="12">
    <source>
        <dbReference type="WBParaSite" id="jg17459"/>
    </source>
</evidence>
<dbReference type="SMART" id="SM00389">
    <property type="entry name" value="HOX"/>
    <property type="match status" value="1"/>
</dbReference>
<dbReference type="PANTHER" id="PTHR10390">
    <property type="entry name" value="HOMEOBOX PROTEIN SIX"/>
    <property type="match status" value="1"/>
</dbReference>
<comment type="similarity">
    <text evidence="2">Belongs to the SIX/Sine oculis homeobox family.</text>
</comment>
<evidence type="ECO:0000256" key="9">
    <source>
        <dbReference type="SAM" id="MobiDB-lite"/>
    </source>
</evidence>
<feature type="region of interest" description="Disordered" evidence="9">
    <location>
        <begin position="333"/>
        <end position="357"/>
    </location>
</feature>
<evidence type="ECO:0000256" key="2">
    <source>
        <dbReference type="ARBA" id="ARBA00008161"/>
    </source>
</evidence>
<dbReference type="GO" id="GO:0005667">
    <property type="term" value="C:transcription regulator complex"/>
    <property type="evidence" value="ECO:0007669"/>
    <property type="project" value="TreeGrafter"/>
</dbReference>
<feature type="compositionally biased region" description="Basic and acidic residues" evidence="9">
    <location>
        <begin position="35"/>
        <end position="55"/>
    </location>
</feature>
<name>A0A915DBE6_9BILA</name>
<keyword evidence="5 7" id="KW-0371">Homeobox</keyword>
<dbReference type="Pfam" id="PF16878">
    <property type="entry name" value="SIX1_SD"/>
    <property type="match status" value="1"/>
</dbReference>
<comment type="subcellular location">
    <subcellularLocation>
        <location evidence="1 7 8">Nucleus</location>
    </subcellularLocation>
</comment>
<reference evidence="12" key="1">
    <citation type="submission" date="2022-11" db="UniProtKB">
        <authorList>
            <consortium name="WormBaseParasite"/>
        </authorList>
    </citation>
    <scope>IDENTIFICATION</scope>
</reference>
<dbReference type="GO" id="GO:0000978">
    <property type="term" value="F:RNA polymerase II cis-regulatory region sequence-specific DNA binding"/>
    <property type="evidence" value="ECO:0007669"/>
    <property type="project" value="TreeGrafter"/>
</dbReference>